<keyword evidence="3 5" id="KW-1133">Transmembrane helix</keyword>
<evidence type="ECO:0000256" key="5">
    <source>
        <dbReference type="SAM" id="Phobius"/>
    </source>
</evidence>
<protein>
    <recommendedName>
        <fullName evidence="6">DUF202 domain-containing protein</fullName>
    </recommendedName>
</protein>
<dbReference type="GO" id="GO:0033254">
    <property type="term" value="C:vacuolar transporter chaperone complex"/>
    <property type="evidence" value="ECO:0007669"/>
    <property type="project" value="TreeGrafter"/>
</dbReference>
<proteinExistence type="predicted"/>
<name>A0A8H7ZMJ2_9FUNG</name>
<dbReference type="GO" id="GO:0012505">
    <property type="term" value="C:endomembrane system"/>
    <property type="evidence" value="ECO:0007669"/>
    <property type="project" value="UniProtKB-SubCell"/>
</dbReference>
<reference evidence="7 8" key="1">
    <citation type="journal article" name="Sci. Rep.">
        <title>Genome-scale phylogenetic analyses confirm Olpidium as the closest living zoosporic fungus to the non-flagellated, terrestrial fungi.</title>
        <authorList>
            <person name="Chang Y."/>
            <person name="Rochon D."/>
            <person name="Sekimoto S."/>
            <person name="Wang Y."/>
            <person name="Chovatia M."/>
            <person name="Sandor L."/>
            <person name="Salamov A."/>
            <person name="Grigoriev I.V."/>
            <person name="Stajich J.E."/>
            <person name="Spatafora J.W."/>
        </authorList>
    </citation>
    <scope>NUCLEOTIDE SEQUENCE [LARGE SCALE GENOMIC DNA]</scope>
    <source>
        <strain evidence="7">S191</strain>
    </source>
</reference>
<dbReference type="OrthoDB" id="2243669at2759"/>
<feature type="domain" description="DUF202" evidence="6">
    <location>
        <begin position="1"/>
        <end position="49"/>
    </location>
</feature>
<dbReference type="Proteomes" id="UP000673691">
    <property type="component" value="Unassembled WGS sequence"/>
</dbReference>
<sequence>LHFSILLATLAVGLINFGDRVGRISGLILTATAMGAMFYSVHQFLTRARNIRKRVEGPYDDRVGPSFADANRWGRPVRHTLGAVKVHSDVSRHRTHSIIPISHVRRFTQ</sequence>
<feature type="non-terminal residue" evidence="7">
    <location>
        <position position="1"/>
    </location>
</feature>
<keyword evidence="2 5" id="KW-0812">Transmembrane</keyword>
<keyword evidence="8" id="KW-1185">Reference proteome</keyword>
<evidence type="ECO:0000256" key="2">
    <source>
        <dbReference type="ARBA" id="ARBA00022692"/>
    </source>
</evidence>
<evidence type="ECO:0000313" key="8">
    <source>
        <dbReference type="Proteomes" id="UP000673691"/>
    </source>
</evidence>
<evidence type="ECO:0000256" key="4">
    <source>
        <dbReference type="ARBA" id="ARBA00023136"/>
    </source>
</evidence>
<evidence type="ECO:0000256" key="3">
    <source>
        <dbReference type="ARBA" id="ARBA00022989"/>
    </source>
</evidence>
<evidence type="ECO:0000256" key="1">
    <source>
        <dbReference type="ARBA" id="ARBA00004127"/>
    </source>
</evidence>
<feature type="transmembrane region" description="Helical" evidence="5">
    <location>
        <begin position="28"/>
        <end position="45"/>
    </location>
</feature>
<dbReference type="PANTHER" id="PTHR46140">
    <property type="entry name" value="VACUOLAR TRANSPORTER CHAPERONE 1-RELATED"/>
    <property type="match status" value="1"/>
</dbReference>
<comment type="caution">
    <text evidence="7">The sequence shown here is derived from an EMBL/GenBank/DDBJ whole genome shotgun (WGS) entry which is preliminary data.</text>
</comment>
<dbReference type="Pfam" id="PF02656">
    <property type="entry name" value="DUF202"/>
    <property type="match status" value="1"/>
</dbReference>
<dbReference type="AlphaFoldDB" id="A0A8H7ZMJ2"/>
<evidence type="ECO:0000313" key="7">
    <source>
        <dbReference type="EMBL" id="KAG5456134.1"/>
    </source>
</evidence>
<dbReference type="InterPro" id="IPR003807">
    <property type="entry name" value="DUF202"/>
</dbReference>
<dbReference type="PANTHER" id="PTHR46140:SF1">
    <property type="entry name" value="VACUOLAR TRANSPORTER CHAPERONE COMPLEX SUBUNIT 4-RELATED"/>
    <property type="match status" value="1"/>
</dbReference>
<dbReference type="GO" id="GO:0000329">
    <property type="term" value="C:fungal-type vacuole membrane"/>
    <property type="evidence" value="ECO:0007669"/>
    <property type="project" value="TreeGrafter"/>
</dbReference>
<comment type="subcellular location">
    <subcellularLocation>
        <location evidence="1">Endomembrane system</location>
        <topology evidence="1">Multi-pass membrane protein</topology>
    </subcellularLocation>
</comment>
<dbReference type="InterPro" id="IPR051572">
    <property type="entry name" value="VTC_Complex_Subunit"/>
</dbReference>
<evidence type="ECO:0000259" key="6">
    <source>
        <dbReference type="Pfam" id="PF02656"/>
    </source>
</evidence>
<keyword evidence="4 5" id="KW-0472">Membrane</keyword>
<gene>
    <name evidence="7" type="ORF">BJ554DRAFT_4211</name>
</gene>
<dbReference type="EMBL" id="JAEFCI010012222">
    <property type="protein sequence ID" value="KAG5456134.1"/>
    <property type="molecule type" value="Genomic_DNA"/>
</dbReference>
<accession>A0A8H7ZMJ2</accession>
<organism evidence="7 8">
    <name type="scientific">Olpidium bornovanus</name>
    <dbReference type="NCBI Taxonomy" id="278681"/>
    <lineage>
        <taxon>Eukaryota</taxon>
        <taxon>Fungi</taxon>
        <taxon>Fungi incertae sedis</taxon>
        <taxon>Olpidiomycota</taxon>
        <taxon>Olpidiomycotina</taxon>
        <taxon>Olpidiomycetes</taxon>
        <taxon>Olpidiales</taxon>
        <taxon>Olpidiaceae</taxon>
        <taxon>Olpidium</taxon>
    </lineage>
</organism>